<protein>
    <submittedName>
        <fullName evidence="7">FtsK/SpoIIIE domain-containing protein</fullName>
    </submittedName>
</protein>
<keyword evidence="1 3" id="KW-0547">Nucleotide-binding</keyword>
<evidence type="ECO:0000256" key="5">
    <source>
        <dbReference type="SAM" id="Phobius"/>
    </source>
</evidence>
<gene>
    <name evidence="7" type="ORF">R6G74_06420</name>
    <name evidence="8" type="ORF">R6P33_01950</name>
</gene>
<dbReference type="GO" id="GO:0005524">
    <property type="term" value="F:ATP binding"/>
    <property type="evidence" value="ECO:0007669"/>
    <property type="project" value="UniProtKB-UniRule"/>
</dbReference>
<sequence>MEGLSIPAPPACYRGSGQKMSAVMFLPALLSVVMLVILTSTTRRSLNLLLLMGTLGVLMLALTLLNVGLGLRRNAGERDGARRDYLAALTRCEAEAARILEACAREEAQRYPAPLVLPLRLARGMPPPPGPIRVGQALLAPPYTVTLAEDPPGERDDAARRARDRCATEVQRPIPGPALLDLPSYSTVTVSGEAAWAWVRALLCQLAASVPPGDLAIISGDHVPAAESDWLSWLPPYAVSEAGLGKAIHLIIKGPFGERDCPGSSSHLTLHVRDKPEREKSHPEEAGPADQPCVLARDWPAQHEAGPLPEPGSLVALVDYSEGAEPAHLSLADSTGVRSGIPDLLDLDGAAYCARALYRARGSAAQDSTSVQGFAKLLGLPSLTPQLASPHATSPAQQLPGSPSPTHRPAATLRVPLGLDPQGAPVWLDLNEAAAGGMGPHGLLVGATGSGKSELLRTLLLGLCLTHSPEQLNLVLIDYKGGASFHPFAELPHTAALVTNLERDSSLSERMEETLRGEMNRRQHLLAEHGQHSHLGEYEAARARGAHGGPLLAPLLIIIDEFAELLTDHPDLIDTIVAIGRLGRSLGIHLLLATQRLDEGRLRGLDSHLSYRIALRTFSEHESRAVIGTPQAAHLPPQPGCGFLACGGVPHRFTGFYVSAPLAARPAQVPSVRRRSSGPPAAPLTHAASGAGTVQTGPSTLTAALAPLRGAGPRAHPIWLEPLTRPRHLTELIAVHTSARFGIYAPSQRATPLRLTLGERDLPLLQRREALHIDLADSHLLVLGAPGAGCDEALQTVAGVLALGYTPAEAQYALCDASGSELAELINIPHICFRVDHSEPERMRAGLVELRNVLRAREAARSGESPSPDPFGEIFIFLRGWSALRARPELDEPLTELIERGPASGIHIITTAARPTEIPAHLRDFFTTRLELRLADPYDSHAPHRRAATVPVGCPGRGITPAGEHFLLATTRPRPDSLGPHPDSPGVGQGDLLAEIRVAWSGPPAPQLWELPTHLDYQELQAGYGLHKPSLHSLRVGVSARNRGPATLDLAATGHALIIGEAGSGKTAALRLLAQQFAHISPLPRLFLIDPHGYLRTCLPPELIAGSYRSATQARADMEALAQVLAARRTQMHSTADRPHTPDATGHTEPASSPAPPPSPSPAPIIVMVDDAELLDPQSSPLAPLAEVLVDAAELGWHLILATAEPAHLSHLPLWRRLLAISPAVFLLSGDFRYRGVSARRDIPGRAQLIIGPAADTVQIAWSPPAQKTRGLTLAARAPEEAPPRHEFLPDNCAAAHARAAGAVIHREA</sequence>
<evidence type="ECO:0000256" key="4">
    <source>
        <dbReference type="SAM" id="MobiDB-lite"/>
    </source>
</evidence>
<dbReference type="PROSITE" id="PS50901">
    <property type="entry name" value="FTSK"/>
    <property type="match status" value="2"/>
</dbReference>
<dbReference type="SMART" id="SM00382">
    <property type="entry name" value="AAA"/>
    <property type="match status" value="3"/>
</dbReference>
<evidence type="ECO:0000259" key="6">
    <source>
        <dbReference type="PROSITE" id="PS50901"/>
    </source>
</evidence>
<dbReference type="InterPro" id="IPR003593">
    <property type="entry name" value="AAA+_ATPase"/>
</dbReference>
<dbReference type="GO" id="GO:0003677">
    <property type="term" value="F:DNA binding"/>
    <property type="evidence" value="ECO:0007669"/>
    <property type="project" value="InterPro"/>
</dbReference>
<feature type="region of interest" description="Disordered" evidence="4">
    <location>
        <begin position="669"/>
        <end position="698"/>
    </location>
</feature>
<dbReference type="SUPFAM" id="SSF52540">
    <property type="entry name" value="P-loop containing nucleoside triphosphate hydrolases"/>
    <property type="match status" value="3"/>
</dbReference>
<dbReference type="RefSeq" id="WP_159454971.1">
    <property type="nucleotide sequence ID" value="NZ_CAUPFC010000022.1"/>
</dbReference>
<proteinExistence type="predicted"/>
<evidence type="ECO:0000313" key="9">
    <source>
        <dbReference type="Proteomes" id="UP001284901"/>
    </source>
</evidence>
<dbReference type="Proteomes" id="UP001288320">
    <property type="component" value="Unassembled WGS sequence"/>
</dbReference>
<keyword evidence="2 3" id="KW-0067">ATP-binding</keyword>
<name>A0AAW9HD65_9ACTO</name>
<dbReference type="PANTHER" id="PTHR22683:SF1">
    <property type="entry name" value="TYPE VII SECRETION SYSTEM PROTEIN ESSC"/>
    <property type="match status" value="1"/>
</dbReference>
<keyword evidence="5" id="KW-1133">Transmembrane helix</keyword>
<evidence type="ECO:0000313" key="10">
    <source>
        <dbReference type="Proteomes" id="UP001288320"/>
    </source>
</evidence>
<feature type="region of interest" description="Disordered" evidence="4">
    <location>
        <begin position="385"/>
        <end position="411"/>
    </location>
</feature>
<dbReference type="Gene3D" id="3.40.50.300">
    <property type="entry name" value="P-loop containing nucleotide triphosphate hydrolases"/>
    <property type="match status" value="3"/>
</dbReference>
<feature type="transmembrane region" description="Helical" evidence="5">
    <location>
        <begin position="46"/>
        <end position="69"/>
    </location>
</feature>
<evidence type="ECO:0000256" key="2">
    <source>
        <dbReference type="ARBA" id="ARBA00022840"/>
    </source>
</evidence>
<dbReference type="Pfam" id="PF01580">
    <property type="entry name" value="FtsK_SpoIIIE"/>
    <property type="match status" value="2"/>
</dbReference>
<feature type="binding site" evidence="3">
    <location>
        <begin position="446"/>
        <end position="453"/>
    </location>
    <ligand>
        <name>ATP</name>
        <dbReference type="ChEBI" id="CHEBI:30616"/>
    </ligand>
</feature>
<keyword evidence="9" id="KW-1185">Reference proteome</keyword>
<dbReference type="Proteomes" id="UP001284901">
    <property type="component" value="Unassembled WGS sequence"/>
</dbReference>
<dbReference type="InterPro" id="IPR050206">
    <property type="entry name" value="FtsK/SpoIIIE/SftA"/>
</dbReference>
<dbReference type="InterPro" id="IPR002543">
    <property type="entry name" value="FtsK_dom"/>
</dbReference>
<dbReference type="GeneID" id="92813508"/>
<feature type="domain" description="FtsK" evidence="6">
    <location>
        <begin position="423"/>
        <end position="624"/>
    </location>
</feature>
<evidence type="ECO:0000256" key="1">
    <source>
        <dbReference type="ARBA" id="ARBA00022741"/>
    </source>
</evidence>
<feature type="domain" description="FtsK" evidence="6">
    <location>
        <begin position="768"/>
        <end position="941"/>
    </location>
</feature>
<feature type="transmembrane region" description="Helical" evidence="5">
    <location>
        <begin position="20"/>
        <end position="39"/>
    </location>
</feature>
<comment type="caution">
    <text evidence="7">The sequence shown here is derived from an EMBL/GenBank/DDBJ whole genome shotgun (WGS) entry which is preliminary data.</text>
</comment>
<evidence type="ECO:0000256" key="3">
    <source>
        <dbReference type="PROSITE-ProRule" id="PRU00289"/>
    </source>
</evidence>
<feature type="compositionally biased region" description="Polar residues" evidence="4">
    <location>
        <begin position="385"/>
        <end position="405"/>
    </location>
</feature>
<keyword evidence="5" id="KW-0812">Transmembrane</keyword>
<dbReference type="EMBL" id="JAWNFY010000004">
    <property type="protein sequence ID" value="MDY5145787.1"/>
    <property type="molecule type" value="Genomic_DNA"/>
</dbReference>
<organism evidence="7 10">
    <name type="scientific">Actinotignum timonense</name>
    <dbReference type="NCBI Taxonomy" id="1870995"/>
    <lineage>
        <taxon>Bacteria</taxon>
        <taxon>Bacillati</taxon>
        <taxon>Actinomycetota</taxon>
        <taxon>Actinomycetes</taxon>
        <taxon>Actinomycetales</taxon>
        <taxon>Actinomycetaceae</taxon>
        <taxon>Actinotignum</taxon>
    </lineage>
</organism>
<dbReference type="InterPro" id="IPR027417">
    <property type="entry name" value="P-loop_NTPase"/>
</dbReference>
<feature type="compositionally biased region" description="Pro residues" evidence="4">
    <location>
        <begin position="1153"/>
        <end position="1163"/>
    </location>
</feature>
<accession>A0AAW9HD65</accession>
<dbReference type="PANTHER" id="PTHR22683">
    <property type="entry name" value="SPORULATION PROTEIN RELATED"/>
    <property type="match status" value="1"/>
</dbReference>
<feature type="binding site" evidence="3">
    <location>
        <begin position="784"/>
        <end position="791"/>
    </location>
    <ligand>
        <name>ATP</name>
        <dbReference type="ChEBI" id="CHEBI:30616"/>
    </ligand>
</feature>
<reference evidence="7 9" key="1">
    <citation type="submission" date="2023-10" db="EMBL/GenBank/DDBJ databases">
        <title>Whole Genome based description of the genera Actinobaculum and Actinotignum reveals a complex phylogenetic relationship within the species included in the genus Actinotignum.</title>
        <authorList>
            <person name="Jensen C.S."/>
            <person name="Dargis R."/>
            <person name="Kemp M."/>
            <person name="Christensen J.J."/>
        </authorList>
    </citation>
    <scope>NUCLEOTIDE SEQUENCE</scope>
    <source>
        <strain evidence="8 9">SLA_B089</strain>
        <strain evidence="7">SLA_B245</strain>
    </source>
</reference>
<keyword evidence="5" id="KW-0472">Membrane</keyword>
<evidence type="ECO:0000313" key="7">
    <source>
        <dbReference type="EMBL" id="MDY5140943.1"/>
    </source>
</evidence>
<dbReference type="EMBL" id="JAWNFV010000012">
    <property type="protein sequence ID" value="MDY5140943.1"/>
    <property type="molecule type" value="Genomic_DNA"/>
</dbReference>
<feature type="region of interest" description="Disordered" evidence="4">
    <location>
        <begin position="1128"/>
        <end position="1163"/>
    </location>
</feature>
<evidence type="ECO:0000313" key="8">
    <source>
        <dbReference type="EMBL" id="MDY5145787.1"/>
    </source>
</evidence>